<protein>
    <submittedName>
        <fullName evidence="2">Uncharacterized protein</fullName>
    </submittedName>
</protein>
<gene>
    <name evidence="2" type="ORF">PHPALM_7592</name>
</gene>
<feature type="compositionally biased region" description="Basic and acidic residues" evidence="1">
    <location>
        <begin position="24"/>
        <end position="36"/>
    </location>
</feature>
<evidence type="ECO:0000313" key="3">
    <source>
        <dbReference type="Proteomes" id="UP000237271"/>
    </source>
</evidence>
<evidence type="ECO:0000256" key="1">
    <source>
        <dbReference type="SAM" id="MobiDB-lite"/>
    </source>
</evidence>
<feature type="compositionally biased region" description="Basic and acidic residues" evidence="1">
    <location>
        <begin position="1"/>
        <end position="17"/>
    </location>
</feature>
<accession>A0A2P4YC95</accession>
<feature type="compositionally biased region" description="Low complexity" evidence="1">
    <location>
        <begin position="66"/>
        <end position="75"/>
    </location>
</feature>
<feature type="compositionally biased region" description="Basic and acidic residues" evidence="1">
    <location>
        <begin position="136"/>
        <end position="147"/>
    </location>
</feature>
<dbReference type="Proteomes" id="UP000237271">
    <property type="component" value="Unassembled WGS sequence"/>
</dbReference>
<dbReference type="AlphaFoldDB" id="A0A2P4YC95"/>
<evidence type="ECO:0000313" key="2">
    <source>
        <dbReference type="EMBL" id="POM75319.1"/>
    </source>
</evidence>
<keyword evidence="3" id="KW-1185">Reference proteome</keyword>
<dbReference type="OrthoDB" id="127278at2759"/>
<feature type="region of interest" description="Disordered" evidence="1">
    <location>
        <begin position="1"/>
        <end position="246"/>
    </location>
</feature>
<comment type="caution">
    <text evidence="2">The sequence shown here is derived from an EMBL/GenBank/DDBJ whole genome shotgun (WGS) entry which is preliminary data.</text>
</comment>
<reference evidence="2 3" key="1">
    <citation type="journal article" date="2017" name="Genome Biol. Evol.">
        <title>Phytophthora megakarya and P. palmivora, closely related causal agents of cacao black pod rot, underwent increases in genome sizes and gene numbers by different mechanisms.</title>
        <authorList>
            <person name="Ali S.S."/>
            <person name="Shao J."/>
            <person name="Lary D.J."/>
            <person name="Kronmiller B."/>
            <person name="Shen D."/>
            <person name="Strem M.D."/>
            <person name="Amoako-Attah I."/>
            <person name="Akrofi A.Y."/>
            <person name="Begoude B.A."/>
            <person name="Ten Hoopen G.M."/>
            <person name="Coulibaly K."/>
            <person name="Kebe B.I."/>
            <person name="Melnick R.L."/>
            <person name="Guiltinan M.J."/>
            <person name="Tyler B.M."/>
            <person name="Meinhardt L.W."/>
            <person name="Bailey B.A."/>
        </authorList>
    </citation>
    <scope>NUCLEOTIDE SEQUENCE [LARGE SCALE GENOMIC DNA]</scope>
    <source>
        <strain evidence="3">sbr112.9</strain>
    </source>
</reference>
<proteinExistence type="predicted"/>
<name>A0A2P4YC95_9STRA</name>
<dbReference type="EMBL" id="NCKW01003898">
    <property type="protein sequence ID" value="POM75319.1"/>
    <property type="molecule type" value="Genomic_DNA"/>
</dbReference>
<feature type="compositionally biased region" description="Basic and acidic residues" evidence="1">
    <location>
        <begin position="108"/>
        <end position="123"/>
    </location>
</feature>
<sequence>MRERKAEIADGPHRDETNTSLHVIHHEDPVTNEKKVGIVNNPRQVVISHDNSNDDGSSEDDRDSPRPSTTSSTRSLLVAQIKSGSSFEGDIASARNLISDSEEEDDNDYHREKKDADPEESPREPVTSSTDPIDDDTSHNVLDHMNTERMTAAQPFKSKNSDYFDSDEEEHEPRAPSPIKHSVVRSDFKAPISSVTSDNNFVHDDWDAEDDEPSRPAPTSKISYPSAVGTGGVAADANFVHEDWDE</sequence>
<organism evidence="2 3">
    <name type="scientific">Phytophthora palmivora</name>
    <dbReference type="NCBI Taxonomy" id="4796"/>
    <lineage>
        <taxon>Eukaryota</taxon>
        <taxon>Sar</taxon>
        <taxon>Stramenopiles</taxon>
        <taxon>Oomycota</taxon>
        <taxon>Peronosporomycetes</taxon>
        <taxon>Peronosporales</taxon>
        <taxon>Peronosporaceae</taxon>
        <taxon>Phytophthora</taxon>
    </lineage>
</organism>